<comment type="caution">
    <text evidence="1">The sequence shown here is derived from an EMBL/GenBank/DDBJ whole genome shotgun (WGS) entry which is preliminary data.</text>
</comment>
<evidence type="ECO:0000313" key="2">
    <source>
        <dbReference type="Proteomes" id="UP000030152"/>
    </source>
</evidence>
<sequence>MCNAQDTLIYSQKDASMFSNYYYLYPKTKTFEHKFSTDDMQIWYGYGTFTIKGNKIAFVFGESYDRHTQKRINQIYDTAKTSDTLQITFKDSASSPAFATLRYKDTFYYSDIESGNITIPKKIFEEDPNPSIAIYGFNKLELNNLAHLKEVEITMHDFFIRYHYESNFTRELIYKGNKLKSKDFYSTSRKRRVQFLLEKK</sequence>
<name>A0A0A2MB86_9FLAO</name>
<dbReference type="eggNOG" id="ENOG502ZD36">
    <property type="taxonomic scope" value="Bacteria"/>
</dbReference>
<gene>
    <name evidence="1" type="ORF">Q765_15130</name>
</gene>
<dbReference type="STRING" id="1121895.GCA_000378485_02416"/>
<protein>
    <submittedName>
        <fullName evidence="1">Uncharacterized protein</fullName>
    </submittedName>
</protein>
<reference evidence="1 2" key="1">
    <citation type="submission" date="2013-09" db="EMBL/GenBank/DDBJ databases">
        <authorList>
            <person name="Zeng Z."/>
            <person name="Chen C."/>
        </authorList>
    </citation>
    <scope>NUCLEOTIDE SEQUENCE [LARGE SCALE GENOMIC DNA]</scope>
    <source>
        <strain evidence="1 2">WB 3.3-2</strain>
    </source>
</reference>
<dbReference type="EMBL" id="JRLX01000019">
    <property type="protein sequence ID" value="KGO85545.1"/>
    <property type="molecule type" value="Genomic_DNA"/>
</dbReference>
<dbReference type="AlphaFoldDB" id="A0A0A2MB86"/>
<evidence type="ECO:0000313" key="1">
    <source>
        <dbReference type="EMBL" id="KGO85545.1"/>
    </source>
</evidence>
<keyword evidence="2" id="KW-1185">Reference proteome</keyword>
<accession>A0A0A2MB86</accession>
<dbReference type="Proteomes" id="UP000030152">
    <property type="component" value="Unassembled WGS sequence"/>
</dbReference>
<proteinExistence type="predicted"/>
<organism evidence="1 2">
    <name type="scientific">Flavobacterium rivuli WB 3.3-2 = DSM 21788</name>
    <dbReference type="NCBI Taxonomy" id="1121895"/>
    <lineage>
        <taxon>Bacteria</taxon>
        <taxon>Pseudomonadati</taxon>
        <taxon>Bacteroidota</taxon>
        <taxon>Flavobacteriia</taxon>
        <taxon>Flavobacteriales</taxon>
        <taxon>Flavobacteriaceae</taxon>
        <taxon>Flavobacterium</taxon>
    </lineage>
</organism>